<sequence>MNPIISIIIPTYNRAHLLGETLDSVISQTYQNWECILVDDGSTDYTEELSEFYCEKDSRIQFHERPKGLIKGANSCRNHGFEISKGHYINWFDSDDVMLPEFLKDNLRGFKEKTQLIICSGFITNAVLEDRKPILLKNNIDLFKYFVVWEQPILINSVIFRKSFLNNKELFNPRIIRGQEAELFSRLFFKLTKDKYLVNIQRLFLYRQHAGTITTKNQDYHKSHKKSEAYILIENLKRSLSIKDFELNNILYKRLINFFFLGIKNNHSENSRFILKNLYSILWYNNPIFSLELFVAGNLIVIIKRGSYTIERRWKFHKISV</sequence>
<dbReference type="Pfam" id="PF00535">
    <property type="entry name" value="Glycos_transf_2"/>
    <property type="match status" value="1"/>
</dbReference>
<dbReference type="Gene3D" id="3.90.550.10">
    <property type="entry name" value="Spore Coat Polysaccharide Biosynthesis Protein SpsA, Chain A"/>
    <property type="match status" value="1"/>
</dbReference>
<dbReference type="Proteomes" id="UP000276282">
    <property type="component" value="Unassembled WGS sequence"/>
</dbReference>
<accession>A0A495P392</accession>
<keyword evidence="1" id="KW-1133">Transmembrane helix</keyword>
<evidence type="ECO:0000259" key="2">
    <source>
        <dbReference type="Pfam" id="PF00535"/>
    </source>
</evidence>
<feature type="transmembrane region" description="Helical" evidence="1">
    <location>
        <begin position="281"/>
        <end position="303"/>
    </location>
</feature>
<name>A0A495P392_9FLAO</name>
<evidence type="ECO:0000313" key="4">
    <source>
        <dbReference type="Proteomes" id="UP000276282"/>
    </source>
</evidence>
<dbReference type="CDD" id="cd00761">
    <property type="entry name" value="Glyco_tranf_GTA_type"/>
    <property type="match status" value="1"/>
</dbReference>
<evidence type="ECO:0000313" key="3">
    <source>
        <dbReference type="EMBL" id="RKS45131.1"/>
    </source>
</evidence>
<keyword evidence="1" id="KW-0812">Transmembrane</keyword>
<keyword evidence="3" id="KW-0808">Transferase</keyword>
<keyword evidence="4" id="KW-1185">Reference proteome</keyword>
<comment type="caution">
    <text evidence="3">The sequence shown here is derived from an EMBL/GenBank/DDBJ whole genome shotgun (WGS) entry which is preliminary data.</text>
</comment>
<dbReference type="AlphaFoldDB" id="A0A495P392"/>
<dbReference type="InterPro" id="IPR001173">
    <property type="entry name" value="Glyco_trans_2-like"/>
</dbReference>
<dbReference type="InterPro" id="IPR029044">
    <property type="entry name" value="Nucleotide-diphossugar_trans"/>
</dbReference>
<dbReference type="PANTHER" id="PTHR22916">
    <property type="entry name" value="GLYCOSYLTRANSFERASE"/>
    <property type="match status" value="1"/>
</dbReference>
<dbReference type="GO" id="GO:0016758">
    <property type="term" value="F:hexosyltransferase activity"/>
    <property type="evidence" value="ECO:0007669"/>
    <property type="project" value="UniProtKB-ARBA"/>
</dbReference>
<dbReference type="SUPFAM" id="SSF53448">
    <property type="entry name" value="Nucleotide-diphospho-sugar transferases"/>
    <property type="match status" value="1"/>
</dbReference>
<gene>
    <name evidence="3" type="ORF">BC962_2807</name>
</gene>
<dbReference type="PANTHER" id="PTHR22916:SF3">
    <property type="entry name" value="UDP-GLCNAC:BETAGAL BETA-1,3-N-ACETYLGLUCOSAMINYLTRANSFERASE-LIKE PROTEIN 1"/>
    <property type="match status" value="1"/>
</dbReference>
<reference evidence="3 4" key="1">
    <citation type="submission" date="2018-10" db="EMBL/GenBank/DDBJ databases">
        <title>Genomic Encyclopedia of Archaeal and Bacterial Type Strains, Phase II (KMG-II): from individual species to whole genera.</title>
        <authorList>
            <person name="Goeker M."/>
        </authorList>
    </citation>
    <scope>NUCLEOTIDE SEQUENCE [LARGE SCALE GENOMIC DNA]</scope>
    <source>
        <strain evidence="3 4">DSM 19839</strain>
    </source>
</reference>
<dbReference type="EMBL" id="RBLG01000004">
    <property type="protein sequence ID" value="RKS45131.1"/>
    <property type="molecule type" value="Genomic_DNA"/>
</dbReference>
<evidence type="ECO:0000256" key="1">
    <source>
        <dbReference type="SAM" id="Phobius"/>
    </source>
</evidence>
<proteinExistence type="predicted"/>
<protein>
    <submittedName>
        <fullName evidence="3">Glycosyltransferase involved in cell wall biosynthesis</fullName>
    </submittedName>
</protein>
<keyword evidence="1" id="KW-0472">Membrane</keyword>
<feature type="domain" description="Glycosyltransferase 2-like" evidence="2">
    <location>
        <begin position="6"/>
        <end position="135"/>
    </location>
</feature>
<organism evidence="3 4">
    <name type="scientific">Gillisia mitskevichiae</name>
    <dbReference type="NCBI Taxonomy" id="270921"/>
    <lineage>
        <taxon>Bacteria</taxon>
        <taxon>Pseudomonadati</taxon>
        <taxon>Bacteroidota</taxon>
        <taxon>Flavobacteriia</taxon>
        <taxon>Flavobacteriales</taxon>
        <taxon>Flavobacteriaceae</taxon>
        <taxon>Gillisia</taxon>
    </lineage>
</organism>
<dbReference type="RefSeq" id="WP_183075515.1">
    <property type="nucleotide sequence ID" value="NZ_RBLG01000004.1"/>
</dbReference>